<protein>
    <recommendedName>
        <fullName evidence="7">LamG-like jellyroll fold domain-containing protein</fullName>
    </recommendedName>
</protein>
<dbReference type="EMBL" id="CAJOBF010012118">
    <property type="protein sequence ID" value="CAF4314689.1"/>
    <property type="molecule type" value="Genomic_DNA"/>
</dbReference>
<dbReference type="EMBL" id="CAJNRG010007545">
    <property type="protein sequence ID" value="CAF2095947.1"/>
    <property type="molecule type" value="Genomic_DNA"/>
</dbReference>
<dbReference type="SUPFAM" id="SSF49899">
    <property type="entry name" value="Concanavalin A-like lectins/glucanases"/>
    <property type="match status" value="2"/>
</dbReference>
<name>A0A816ZUH9_9BILA</name>
<evidence type="ECO:0000313" key="4">
    <source>
        <dbReference type="EMBL" id="CAF4454416.1"/>
    </source>
</evidence>
<organism evidence="2 5">
    <name type="scientific">Rotaria magnacalcarata</name>
    <dbReference type="NCBI Taxonomy" id="392030"/>
    <lineage>
        <taxon>Eukaryota</taxon>
        <taxon>Metazoa</taxon>
        <taxon>Spiralia</taxon>
        <taxon>Gnathifera</taxon>
        <taxon>Rotifera</taxon>
        <taxon>Eurotatoria</taxon>
        <taxon>Bdelloidea</taxon>
        <taxon>Philodinida</taxon>
        <taxon>Philodinidae</taxon>
        <taxon>Rotaria</taxon>
    </lineage>
</organism>
<dbReference type="Proteomes" id="UP000663856">
    <property type="component" value="Unassembled WGS sequence"/>
</dbReference>
<reference evidence="2" key="1">
    <citation type="submission" date="2021-02" db="EMBL/GenBank/DDBJ databases">
        <authorList>
            <person name="Nowell W R."/>
        </authorList>
    </citation>
    <scope>NUCLEOTIDE SEQUENCE</scope>
</reference>
<keyword evidence="6" id="KW-1185">Reference proteome</keyword>
<dbReference type="Proteomes" id="UP000663866">
    <property type="component" value="Unassembled WGS sequence"/>
</dbReference>
<dbReference type="InterPro" id="IPR013320">
    <property type="entry name" value="ConA-like_dom_sf"/>
</dbReference>
<dbReference type="Proteomes" id="UP000663887">
    <property type="component" value="Unassembled WGS sequence"/>
</dbReference>
<dbReference type="Gene3D" id="2.60.120.200">
    <property type="match status" value="2"/>
</dbReference>
<evidence type="ECO:0000313" key="3">
    <source>
        <dbReference type="EMBL" id="CAF4314689.1"/>
    </source>
</evidence>
<dbReference type="AlphaFoldDB" id="A0A816ZUH9"/>
<sequence>MPYIYDYSTLTQNAYVDGVLDGSNSPRGPYKGTVGNMTIGTNRVFFPNNYWDGCLDQISYFSRVKNATEVLSDAKLTVAYSFNDTLLADGPLGINGTGINFAYTASGRISTGLNLLITVSYVKTDGLVLLGASARPYSISIWINPTVTTSGNIIHVAPTTMGISRSVPMLGFINTGNLGAQGCSPSESVSLTGPVVPTGTWTHVVITYGTSNGLRLWINGTQFSASSSAYNYTAPDVPVPVTLGASLSSAGSCSSDVITTGQYLGSLDEFQLYSRELSSTDIWNLANP</sequence>
<dbReference type="Proteomes" id="UP000663842">
    <property type="component" value="Unassembled WGS sequence"/>
</dbReference>
<comment type="caution">
    <text evidence="2">The sequence shown here is derived from an EMBL/GenBank/DDBJ whole genome shotgun (WGS) entry which is preliminary data.</text>
</comment>
<dbReference type="EMBL" id="CAJNRF010017592">
    <property type="protein sequence ID" value="CAF2234471.1"/>
    <property type="molecule type" value="Genomic_DNA"/>
</dbReference>
<evidence type="ECO:0008006" key="7">
    <source>
        <dbReference type="Google" id="ProtNLM"/>
    </source>
</evidence>
<dbReference type="EMBL" id="CAJOBG010046752">
    <property type="protein sequence ID" value="CAF4454416.1"/>
    <property type="molecule type" value="Genomic_DNA"/>
</dbReference>
<dbReference type="Pfam" id="PF13385">
    <property type="entry name" value="Laminin_G_3"/>
    <property type="match status" value="2"/>
</dbReference>
<evidence type="ECO:0000313" key="1">
    <source>
        <dbReference type="EMBL" id="CAF2095947.1"/>
    </source>
</evidence>
<evidence type="ECO:0000313" key="5">
    <source>
        <dbReference type="Proteomes" id="UP000663856"/>
    </source>
</evidence>
<gene>
    <name evidence="4" type="ORF">OVN521_LOCUS38063</name>
    <name evidence="3" type="ORF">UXM345_LOCUS34135</name>
    <name evidence="2" type="ORF">WKI299_LOCUS36192</name>
    <name evidence="1" type="ORF">XDN619_LOCUS17702</name>
</gene>
<accession>A0A816ZUH9</accession>
<evidence type="ECO:0000313" key="2">
    <source>
        <dbReference type="EMBL" id="CAF2234471.1"/>
    </source>
</evidence>
<proteinExistence type="predicted"/>
<evidence type="ECO:0000313" key="6">
    <source>
        <dbReference type="Proteomes" id="UP000663866"/>
    </source>
</evidence>